<feature type="compositionally biased region" description="Acidic residues" evidence="9">
    <location>
        <begin position="678"/>
        <end position="691"/>
    </location>
</feature>
<dbReference type="SUPFAM" id="SSF48452">
    <property type="entry name" value="TPR-like"/>
    <property type="match status" value="1"/>
</dbReference>
<evidence type="ECO:0000256" key="6">
    <source>
        <dbReference type="ARBA" id="ARBA00023012"/>
    </source>
</evidence>
<evidence type="ECO:0000256" key="5">
    <source>
        <dbReference type="ARBA" id="ARBA00022777"/>
    </source>
</evidence>
<dbReference type="InterPro" id="IPR004358">
    <property type="entry name" value="Sig_transdc_His_kin-like_C"/>
</dbReference>
<feature type="transmembrane region" description="Helical" evidence="10">
    <location>
        <begin position="390"/>
        <end position="409"/>
    </location>
</feature>
<dbReference type="PRINTS" id="PR00344">
    <property type="entry name" value="BCTRLSENSOR"/>
</dbReference>
<feature type="modified residue" description="4-aspartylphosphate" evidence="7">
    <location>
        <position position="747"/>
    </location>
</feature>
<feature type="domain" description="Response regulatory" evidence="13">
    <location>
        <begin position="698"/>
        <end position="815"/>
    </location>
</feature>
<dbReference type="InterPro" id="IPR036890">
    <property type="entry name" value="HATPase_C_sf"/>
</dbReference>
<evidence type="ECO:0000313" key="14">
    <source>
        <dbReference type="EMBL" id="MCQ8185986.1"/>
    </source>
</evidence>
<dbReference type="Gene3D" id="3.40.50.2300">
    <property type="match status" value="1"/>
</dbReference>
<evidence type="ECO:0000256" key="3">
    <source>
        <dbReference type="ARBA" id="ARBA00022553"/>
    </source>
</evidence>
<dbReference type="Gene3D" id="3.30.565.10">
    <property type="entry name" value="Histidine kinase-like ATPase, C-terminal domain"/>
    <property type="match status" value="1"/>
</dbReference>
<dbReference type="AlphaFoldDB" id="A0A9X2RJL7"/>
<keyword evidence="8" id="KW-0802">TPR repeat</keyword>
<dbReference type="PANTHER" id="PTHR43047">
    <property type="entry name" value="TWO-COMPONENT HISTIDINE PROTEIN KINASE"/>
    <property type="match status" value="1"/>
</dbReference>
<keyword evidence="11" id="KW-0732">Signal</keyword>
<comment type="caution">
    <text evidence="14">The sequence shown here is derived from an EMBL/GenBank/DDBJ whole genome shotgun (WGS) entry which is preliminary data.</text>
</comment>
<feature type="domain" description="Histidine kinase" evidence="12">
    <location>
        <begin position="455"/>
        <end position="672"/>
    </location>
</feature>
<keyword evidence="15" id="KW-1185">Reference proteome</keyword>
<dbReference type="PROSITE" id="PS50109">
    <property type="entry name" value="HIS_KIN"/>
    <property type="match status" value="1"/>
</dbReference>
<dbReference type="InterPro" id="IPR011990">
    <property type="entry name" value="TPR-like_helical_dom_sf"/>
</dbReference>
<dbReference type="SMART" id="SM00028">
    <property type="entry name" value="TPR"/>
    <property type="match status" value="3"/>
</dbReference>
<evidence type="ECO:0000259" key="12">
    <source>
        <dbReference type="PROSITE" id="PS50109"/>
    </source>
</evidence>
<evidence type="ECO:0000256" key="2">
    <source>
        <dbReference type="ARBA" id="ARBA00012438"/>
    </source>
</evidence>
<evidence type="ECO:0000256" key="11">
    <source>
        <dbReference type="SAM" id="SignalP"/>
    </source>
</evidence>
<dbReference type="RefSeq" id="WP_256619883.1">
    <property type="nucleotide sequence ID" value="NZ_JANIBC010000010.1"/>
</dbReference>
<dbReference type="FunFam" id="3.30.565.10:FF:000010">
    <property type="entry name" value="Sensor histidine kinase RcsC"/>
    <property type="match status" value="1"/>
</dbReference>
<dbReference type="InterPro" id="IPR019734">
    <property type="entry name" value="TPR_rpt"/>
</dbReference>
<keyword evidence="6" id="KW-0902">Two-component regulatory system</keyword>
<evidence type="ECO:0000256" key="4">
    <source>
        <dbReference type="ARBA" id="ARBA00022679"/>
    </source>
</evidence>
<dbReference type="SUPFAM" id="SSF52172">
    <property type="entry name" value="CheY-like"/>
    <property type="match status" value="1"/>
</dbReference>
<dbReference type="EC" id="2.7.13.3" evidence="2"/>
<dbReference type="PANTHER" id="PTHR43047:SF78">
    <property type="entry name" value="SENSORY_REGULATORY PROTEIN RPFC"/>
    <property type="match status" value="1"/>
</dbReference>
<dbReference type="GO" id="GO:0005524">
    <property type="term" value="F:ATP binding"/>
    <property type="evidence" value="ECO:0007669"/>
    <property type="project" value="UniProtKB-KW"/>
</dbReference>
<keyword evidence="3 7" id="KW-0597">Phosphoprotein</keyword>
<feature type="chain" id="PRO_5040753204" description="histidine kinase" evidence="11">
    <location>
        <begin position="23"/>
        <end position="829"/>
    </location>
</feature>
<keyword evidence="14" id="KW-0067">ATP-binding</keyword>
<dbReference type="GO" id="GO:0000155">
    <property type="term" value="F:phosphorelay sensor kinase activity"/>
    <property type="evidence" value="ECO:0007669"/>
    <property type="project" value="InterPro"/>
</dbReference>
<dbReference type="InterPro" id="IPR011006">
    <property type="entry name" value="CheY-like_superfamily"/>
</dbReference>
<evidence type="ECO:0000256" key="1">
    <source>
        <dbReference type="ARBA" id="ARBA00000085"/>
    </source>
</evidence>
<protein>
    <recommendedName>
        <fullName evidence="2">histidine kinase</fullName>
        <ecNumber evidence="2">2.7.13.3</ecNumber>
    </recommendedName>
</protein>
<reference evidence="14" key="1">
    <citation type="submission" date="2022-07" db="EMBL/GenBank/DDBJ databases">
        <title>Parvularcula maris sp. nov., an algicidal bacterium isolated from seawater.</title>
        <authorList>
            <person name="Li F."/>
        </authorList>
    </citation>
    <scope>NUCLEOTIDE SEQUENCE</scope>
    <source>
        <strain evidence="14">BGMRC 0090</strain>
    </source>
</reference>
<feature type="repeat" description="TPR" evidence="8">
    <location>
        <begin position="151"/>
        <end position="184"/>
    </location>
</feature>
<dbReference type="InterPro" id="IPR036097">
    <property type="entry name" value="HisK_dim/P_sf"/>
</dbReference>
<evidence type="ECO:0000256" key="10">
    <source>
        <dbReference type="SAM" id="Phobius"/>
    </source>
</evidence>
<keyword evidence="10" id="KW-0812">Transmembrane</keyword>
<evidence type="ECO:0000313" key="15">
    <source>
        <dbReference type="Proteomes" id="UP001142610"/>
    </source>
</evidence>
<sequence>MSQKRTLAALLALMSAAALQPAAGNQAGTGPVSLLERAQAAVPSDTETGLALAREAAALEMAGPTPRSAVLQRAAWLEAEALFRLGRLEEAGTHLDNVFATIEAENTPVYGKLLIADGRIARSLGQDGRALKDFQEAFTVFAELGDRRYMAISLQAIGTLYQNARQYDRAIEYIERSRAIGADDPMLTVAGLNNAANAHRFAGRLDIARRLLREALEMEAVRALPFWQLTIQSNLALVEWQAGEMAAAADALSGVKALIAENPSLSLPPNAGAIEARLLATAGKPQEALASLANNFPAESLKTATEASREAHQMVYALYRELGVTDRALAHLETYKRLVDAERDIAASANLAILNAEFELSAKELEISNERSQRLEAEVAASEAKRRQQLALGTAACFAALALVLFLVTRIRQSIRLQRITKAHNAKLEDVNDQLRESNAALEQANAAKTEFLATTSHEVRTPLNAVINLTANVVQGLPKGTDAHLKLSTALRSAEHLHAIVSDVLDVARFEGKRVEARISEVDVVRTATDVANLWSPKAKEKKIGFEVAFSPSAKLFPTDDKLLRQILSNLLSNAVKFTEEGSVKLSLSGGGEDDLTLTVSDTGIGIAPADQACIFESFRQIDAGSTRSFGGTGLGLAICRQITDLLGGDITVKSAVGRGTSITVTIPPSDAPVSALEEEEQESAEEPSEETLRPLRILAAEDNAVNAMVIQAILKNKVSGLTIVENGAEAVTAVTNGGFDVVLMDKQMPVMDGVEAIRRIRALEGPERAIPIIAVTADAFAEAREELMGAGADDYLSKPVKPEDLKESIAATYKGRGGQAPLAKNAG</sequence>
<dbReference type="CDD" id="cd17546">
    <property type="entry name" value="REC_hyHK_CKI1_RcsC-like"/>
    <property type="match status" value="1"/>
</dbReference>
<dbReference type="CDD" id="cd16922">
    <property type="entry name" value="HATPase_EvgS-ArcB-TorS-like"/>
    <property type="match status" value="1"/>
</dbReference>
<keyword evidence="10" id="KW-0472">Membrane</keyword>
<evidence type="ECO:0000256" key="7">
    <source>
        <dbReference type="PROSITE-ProRule" id="PRU00169"/>
    </source>
</evidence>
<dbReference type="Pfam" id="PF00512">
    <property type="entry name" value="HisKA"/>
    <property type="match status" value="1"/>
</dbReference>
<keyword evidence="5" id="KW-0418">Kinase</keyword>
<evidence type="ECO:0000256" key="8">
    <source>
        <dbReference type="PROSITE-ProRule" id="PRU00339"/>
    </source>
</evidence>
<dbReference type="EMBL" id="JANIBC010000010">
    <property type="protein sequence ID" value="MCQ8185986.1"/>
    <property type="molecule type" value="Genomic_DNA"/>
</dbReference>
<accession>A0A9X2RJL7</accession>
<dbReference type="InterPro" id="IPR005467">
    <property type="entry name" value="His_kinase_dom"/>
</dbReference>
<name>A0A9X2RJL7_9PROT</name>
<feature type="region of interest" description="Disordered" evidence="9">
    <location>
        <begin position="669"/>
        <end position="693"/>
    </location>
</feature>
<dbReference type="Pfam" id="PF00072">
    <property type="entry name" value="Response_reg"/>
    <property type="match status" value="1"/>
</dbReference>
<dbReference type="Proteomes" id="UP001142610">
    <property type="component" value="Unassembled WGS sequence"/>
</dbReference>
<dbReference type="CDD" id="cd00082">
    <property type="entry name" value="HisKA"/>
    <property type="match status" value="1"/>
</dbReference>
<organism evidence="14 15">
    <name type="scientific">Parvularcula maris</name>
    <dbReference type="NCBI Taxonomy" id="2965077"/>
    <lineage>
        <taxon>Bacteria</taxon>
        <taxon>Pseudomonadati</taxon>
        <taxon>Pseudomonadota</taxon>
        <taxon>Alphaproteobacteria</taxon>
        <taxon>Parvularculales</taxon>
        <taxon>Parvularculaceae</taxon>
        <taxon>Parvularcula</taxon>
    </lineage>
</organism>
<dbReference type="SMART" id="SM00387">
    <property type="entry name" value="HATPase_c"/>
    <property type="match status" value="1"/>
</dbReference>
<dbReference type="PROSITE" id="PS50110">
    <property type="entry name" value="RESPONSE_REGULATORY"/>
    <property type="match status" value="1"/>
</dbReference>
<comment type="catalytic activity">
    <reaction evidence="1">
        <text>ATP + protein L-histidine = ADP + protein N-phospho-L-histidine.</text>
        <dbReference type="EC" id="2.7.13.3"/>
    </reaction>
</comment>
<dbReference type="SUPFAM" id="SSF55874">
    <property type="entry name" value="ATPase domain of HSP90 chaperone/DNA topoisomerase II/histidine kinase"/>
    <property type="match status" value="1"/>
</dbReference>
<dbReference type="InterPro" id="IPR003661">
    <property type="entry name" value="HisK_dim/P_dom"/>
</dbReference>
<dbReference type="InterPro" id="IPR003594">
    <property type="entry name" value="HATPase_dom"/>
</dbReference>
<dbReference type="Pfam" id="PF02518">
    <property type="entry name" value="HATPase_c"/>
    <property type="match status" value="1"/>
</dbReference>
<dbReference type="SMART" id="SM00388">
    <property type="entry name" value="HisKA"/>
    <property type="match status" value="1"/>
</dbReference>
<dbReference type="SMART" id="SM00448">
    <property type="entry name" value="REC"/>
    <property type="match status" value="1"/>
</dbReference>
<gene>
    <name evidence="14" type="ORF">NOG11_11355</name>
</gene>
<dbReference type="Gene3D" id="1.10.287.130">
    <property type="match status" value="1"/>
</dbReference>
<keyword evidence="10" id="KW-1133">Transmembrane helix</keyword>
<dbReference type="SUPFAM" id="SSF47384">
    <property type="entry name" value="Homodimeric domain of signal transducing histidine kinase"/>
    <property type="match status" value="1"/>
</dbReference>
<dbReference type="Gene3D" id="1.25.40.10">
    <property type="entry name" value="Tetratricopeptide repeat domain"/>
    <property type="match status" value="1"/>
</dbReference>
<proteinExistence type="predicted"/>
<dbReference type="PROSITE" id="PS50005">
    <property type="entry name" value="TPR"/>
    <property type="match status" value="1"/>
</dbReference>
<dbReference type="InterPro" id="IPR001789">
    <property type="entry name" value="Sig_transdc_resp-reg_receiver"/>
</dbReference>
<feature type="signal peptide" evidence="11">
    <location>
        <begin position="1"/>
        <end position="22"/>
    </location>
</feature>
<keyword evidence="14" id="KW-0547">Nucleotide-binding</keyword>
<keyword evidence="4" id="KW-0808">Transferase</keyword>
<evidence type="ECO:0000256" key="9">
    <source>
        <dbReference type="SAM" id="MobiDB-lite"/>
    </source>
</evidence>
<evidence type="ECO:0000259" key="13">
    <source>
        <dbReference type="PROSITE" id="PS50110"/>
    </source>
</evidence>